<dbReference type="EMBL" id="CAJVQC010001824">
    <property type="protein sequence ID" value="CAG8501154.1"/>
    <property type="molecule type" value="Genomic_DNA"/>
</dbReference>
<evidence type="ECO:0000313" key="2">
    <source>
        <dbReference type="Proteomes" id="UP000789920"/>
    </source>
</evidence>
<evidence type="ECO:0000313" key="1">
    <source>
        <dbReference type="EMBL" id="CAG8501154.1"/>
    </source>
</evidence>
<keyword evidence="2" id="KW-1185">Reference proteome</keyword>
<reference evidence="1" key="1">
    <citation type="submission" date="2021-06" db="EMBL/GenBank/DDBJ databases">
        <authorList>
            <person name="Kallberg Y."/>
            <person name="Tangrot J."/>
            <person name="Rosling A."/>
        </authorList>
    </citation>
    <scope>NUCLEOTIDE SEQUENCE</scope>
    <source>
        <strain evidence="1">MA461A</strain>
    </source>
</reference>
<name>A0ACA9KYY2_9GLOM</name>
<sequence length="84" mass="10136">MHYQIRRWGYSIKNSNKSFILLTYYLPTIAKTFRTSMERKCFWAHSYHLRLPTYGNNMNNYVERSFGILKDIVFARTQAFNSVQ</sequence>
<comment type="caution">
    <text evidence="1">The sequence shown here is derived from an EMBL/GenBank/DDBJ whole genome shotgun (WGS) entry which is preliminary data.</text>
</comment>
<accession>A0ACA9KYY2</accession>
<feature type="non-terminal residue" evidence="1">
    <location>
        <position position="84"/>
    </location>
</feature>
<dbReference type="Proteomes" id="UP000789920">
    <property type="component" value="Unassembled WGS sequence"/>
</dbReference>
<gene>
    <name evidence="1" type="ORF">RPERSI_LOCUS1829</name>
</gene>
<organism evidence="1 2">
    <name type="scientific">Racocetra persica</name>
    <dbReference type="NCBI Taxonomy" id="160502"/>
    <lineage>
        <taxon>Eukaryota</taxon>
        <taxon>Fungi</taxon>
        <taxon>Fungi incertae sedis</taxon>
        <taxon>Mucoromycota</taxon>
        <taxon>Glomeromycotina</taxon>
        <taxon>Glomeromycetes</taxon>
        <taxon>Diversisporales</taxon>
        <taxon>Gigasporaceae</taxon>
        <taxon>Racocetra</taxon>
    </lineage>
</organism>
<proteinExistence type="predicted"/>
<protein>
    <submittedName>
        <fullName evidence="1">8064_t:CDS:1</fullName>
    </submittedName>
</protein>